<dbReference type="InterPro" id="IPR006295">
    <property type="entry name" value="DNA_primase_DnaG"/>
</dbReference>
<comment type="catalytic activity">
    <reaction evidence="12">
        <text>ssDNA + n NTP = ssDNA/pppN(pN)n-1 hybrid + (n-1) diphosphate.</text>
        <dbReference type="EC" id="2.7.7.101"/>
    </reaction>
</comment>
<dbReference type="PANTHER" id="PTHR30313:SF2">
    <property type="entry name" value="DNA PRIMASE"/>
    <property type="match status" value="1"/>
</dbReference>
<dbReference type="GO" id="GO:0003677">
    <property type="term" value="F:DNA binding"/>
    <property type="evidence" value="ECO:0007669"/>
    <property type="project" value="UniProtKB-KW"/>
</dbReference>
<dbReference type="Pfam" id="PF01807">
    <property type="entry name" value="Zn_ribbon_DnaG"/>
    <property type="match status" value="1"/>
</dbReference>
<dbReference type="NCBIfam" id="TIGR01391">
    <property type="entry name" value="dnaG"/>
    <property type="match status" value="1"/>
</dbReference>
<gene>
    <name evidence="12" type="primary">dnaG</name>
    <name evidence="16" type="ORF">A2Y85_05605</name>
</gene>
<dbReference type="SUPFAM" id="SSF56731">
    <property type="entry name" value="DNA primase core"/>
    <property type="match status" value="1"/>
</dbReference>
<dbReference type="Pfam" id="PF08275">
    <property type="entry name" value="DNAG_N"/>
    <property type="match status" value="1"/>
</dbReference>
<dbReference type="InterPro" id="IPR002694">
    <property type="entry name" value="Znf_CHC2"/>
</dbReference>
<dbReference type="Pfam" id="PF10410">
    <property type="entry name" value="DnaB_bind"/>
    <property type="match status" value="1"/>
</dbReference>
<evidence type="ECO:0000256" key="3">
    <source>
        <dbReference type="ARBA" id="ARBA00022679"/>
    </source>
</evidence>
<dbReference type="InterPro" id="IPR030846">
    <property type="entry name" value="DnaG_bac"/>
</dbReference>
<keyword evidence="11 12" id="KW-0804">Transcription</keyword>
<feature type="domain" description="Toprim" evidence="15">
    <location>
        <begin position="243"/>
        <end position="322"/>
    </location>
</feature>
<dbReference type="InterPro" id="IPR034151">
    <property type="entry name" value="TOPRIM_DnaG_bac"/>
</dbReference>
<evidence type="ECO:0000256" key="11">
    <source>
        <dbReference type="ARBA" id="ARBA00023163"/>
    </source>
</evidence>
<evidence type="ECO:0000256" key="2">
    <source>
        <dbReference type="ARBA" id="ARBA00022515"/>
    </source>
</evidence>
<dbReference type="SMART" id="SM00400">
    <property type="entry name" value="ZnF_CHCC"/>
    <property type="match status" value="1"/>
</dbReference>
<keyword evidence="6 12" id="KW-0479">Metal-binding</keyword>
<keyword evidence="5 12" id="KW-0235">DNA replication</keyword>
<sequence>MIEKEKIEEVKRLVDIVGVISQYVQLRKMGKNYRALCPFHHETEPSFYVSPEKRMFYCFGCKKSGNAISFLMEYEKLDFPAAVKKLAHSVGLEIDTSHGLKHKELYDTNESAAQYYSLCLTREVGKRGKQYLLERKTDINRLKEFHLGYAPTSGGLITYMRQKGISSDCLNKLGLISNGREVFRARIIFPIFNLSGRVIGFGGRGIDDNIKPKYLNSPESPIFKKGDVLYGLFQTRENIRQHNDAILVEGYFDLLSLYQHGFNYCAAPLGTSLTENQSSLIARYTKRVNILFDGDLSGIKAALRAIGLLINSQVDVFVTALPDEQDPDALIREGDEEKLRKAVKDAVDFFHFYRRMVKTDTVEQEVTLIKDLIQMISTIRDPIRQDRYIKYAAHVFDITEDKIKKEMRADEVEKPVIKKQRETKLTEGEQLIIWLISYREFVSLAREVLSSDDFEDKNLKKIYELLCKDDKISVDEIMEQSNEYVHERLIGPLMRNEPISQDGFTSALIRYKLRVEDRKQEVELARVKGNEEAEERVLRKHMELKRKLTNLSWDHVQAPQ</sequence>
<name>A0A1F4UF63_UNCW3</name>
<dbReference type="Gene3D" id="3.40.1360.10">
    <property type="match status" value="1"/>
</dbReference>
<dbReference type="InterPro" id="IPR050219">
    <property type="entry name" value="DnaG_primase"/>
</dbReference>
<dbReference type="CDD" id="cd03364">
    <property type="entry name" value="TOPRIM_DnaG_primases"/>
    <property type="match status" value="1"/>
</dbReference>
<keyword evidence="10 12" id="KW-0238">DNA-binding</keyword>
<evidence type="ECO:0000256" key="1">
    <source>
        <dbReference type="ARBA" id="ARBA00022478"/>
    </source>
</evidence>
<organism evidence="16 17">
    <name type="scientific">candidate division WOR-3 bacterium RBG_13_43_14</name>
    <dbReference type="NCBI Taxonomy" id="1802590"/>
    <lineage>
        <taxon>Bacteria</taxon>
        <taxon>Bacteria division WOR-3</taxon>
    </lineage>
</organism>
<protein>
    <recommendedName>
        <fullName evidence="12 13">DNA primase</fullName>
        <ecNumber evidence="12">2.7.7.101</ecNumber>
    </recommendedName>
</protein>
<evidence type="ECO:0000256" key="4">
    <source>
        <dbReference type="ARBA" id="ARBA00022695"/>
    </source>
</evidence>
<dbReference type="InterPro" id="IPR037068">
    <property type="entry name" value="DNA_primase_core_N_sf"/>
</dbReference>
<evidence type="ECO:0000256" key="8">
    <source>
        <dbReference type="ARBA" id="ARBA00022833"/>
    </source>
</evidence>
<dbReference type="GO" id="GO:0006269">
    <property type="term" value="P:DNA replication, synthesis of primer"/>
    <property type="evidence" value="ECO:0007669"/>
    <property type="project" value="UniProtKB-UniRule"/>
</dbReference>
<dbReference type="GO" id="GO:0005737">
    <property type="term" value="C:cytoplasm"/>
    <property type="evidence" value="ECO:0007669"/>
    <property type="project" value="TreeGrafter"/>
</dbReference>
<evidence type="ECO:0000313" key="16">
    <source>
        <dbReference type="EMBL" id="OGC43588.1"/>
    </source>
</evidence>
<evidence type="ECO:0000259" key="15">
    <source>
        <dbReference type="PROSITE" id="PS50880"/>
    </source>
</evidence>
<evidence type="ECO:0000256" key="13">
    <source>
        <dbReference type="PIRNR" id="PIRNR002811"/>
    </source>
</evidence>
<dbReference type="Pfam" id="PF13155">
    <property type="entry name" value="Toprim_2"/>
    <property type="match status" value="1"/>
</dbReference>
<comment type="similarity">
    <text evidence="12 13">Belongs to the DnaG primase family.</text>
</comment>
<dbReference type="InterPro" id="IPR019475">
    <property type="entry name" value="DNA_primase_DnaB-bd"/>
</dbReference>
<keyword evidence="7 12" id="KW-0863">Zinc-finger</keyword>
<dbReference type="Gene3D" id="3.90.580.10">
    <property type="entry name" value="Zinc finger, CHC2-type domain"/>
    <property type="match status" value="1"/>
</dbReference>
<evidence type="ECO:0000256" key="5">
    <source>
        <dbReference type="ARBA" id="ARBA00022705"/>
    </source>
</evidence>
<evidence type="ECO:0000256" key="9">
    <source>
        <dbReference type="ARBA" id="ARBA00022842"/>
    </source>
</evidence>
<evidence type="ECO:0000256" key="7">
    <source>
        <dbReference type="ARBA" id="ARBA00022771"/>
    </source>
</evidence>
<feature type="zinc finger region" description="CHC2-type" evidence="12 14">
    <location>
        <begin position="37"/>
        <end position="61"/>
    </location>
</feature>
<keyword evidence="2 12" id="KW-0639">Primosome</keyword>
<dbReference type="InterPro" id="IPR013264">
    <property type="entry name" value="DNAG_N"/>
</dbReference>
<dbReference type="Gene3D" id="3.90.980.10">
    <property type="entry name" value="DNA primase, catalytic core, N-terminal domain"/>
    <property type="match status" value="1"/>
</dbReference>
<evidence type="ECO:0000256" key="14">
    <source>
        <dbReference type="PIRSR" id="PIRSR002811-1"/>
    </source>
</evidence>
<comment type="subunit">
    <text evidence="12">Monomer. Interacts with DnaB.</text>
</comment>
<dbReference type="GO" id="GO:0003899">
    <property type="term" value="F:DNA-directed RNA polymerase activity"/>
    <property type="evidence" value="ECO:0007669"/>
    <property type="project" value="UniProtKB-UniRule"/>
</dbReference>
<comment type="caution">
    <text evidence="16">The sequence shown here is derived from an EMBL/GenBank/DDBJ whole genome shotgun (WGS) entry which is preliminary data.</text>
</comment>
<evidence type="ECO:0000256" key="12">
    <source>
        <dbReference type="HAMAP-Rule" id="MF_00974"/>
    </source>
</evidence>
<dbReference type="AlphaFoldDB" id="A0A1F4UF63"/>
<dbReference type="InterPro" id="IPR036977">
    <property type="entry name" value="DNA_primase_Znf_CHC2"/>
</dbReference>
<dbReference type="HAMAP" id="MF_00974">
    <property type="entry name" value="DNA_primase_DnaG"/>
    <property type="match status" value="1"/>
</dbReference>
<dbReference type="PIRSF" id="PIRSF002811">
    <property type="entry name" value="DnaG"/>
    <property type="match status" value="1"/>
</dbReference>
<dbReference type="GO" id="GO:0000428">
    <property type="term" value="C:DNA-directed RNA polymerase complex"/>
    <property type="evidence" value="ECO:0007669"/>
    <property type="project" value="UniProtKB-KW"/>
</dbReference>
<dbReference type="EC" id="2.7.7.101" evidence="12"/>
<comment type="function">
    <text evidence="12 13">RNA polymerase that catalyzes the synthesis of short RNA molecules used as primers for DNA polymerase during DNA replication.</text>
</comment>
<dbReference type="PANTHER" id="PTHR30313">
    <property type="entry name" value="DNA PRIMASE"/>
    <property type="match status" value="1"/>
</dbReference>
<dbReference type="InterPro" id="IPR006171">
    <property type="entry name" value="TOPRIM_dom"/>
</dbReference>
<evidence type="ECO:0000313" key="17">
    <source>
        <dbReference type="Proteomes" id="UP000177025"/>
    </source>
</evidence>
<dbReference type="Proteomes" id="UP000177025">
    <property type="component" value="Unassembled WGS sequence"/>
</dbReference>
<keyword evidence="9" id="KW-0460">Magnesium</keyword>
<comment type="cofactor">
    <cofactor evidence="12 13 14">
        <name>Zn(2+)</name>
        <dbReference type="ChEBI" id="CHEBI:29105"/>
    </cofactor>
    <text evidence="12 13 14">Binds 1 zinc ion per monomer.</text>
</comment>
<dbReference type="FunFam" id="3.90.580.10:FF:000001">
    <property type="entry name" value="DNA primase"/>
    <property type="match status" value="1"/>
</dbReference>
<dbReference type="SUPFAM" id="SSF57783">
    <property type="entry name" value="Zinc beta-ribbon"/>
    <property type="match status" value="1"/>
</dbReference>
<dbReference type="PROSITE" id="PS50880">
    <property type="entry name" value="TOPRIM"/>
    <property type="match status" value="1"/>
</dbReference>
<accession>A0A1F4UF63</accession>
<dbReference type="GO" id="GO:1990077">
    <property type="term" value="C:primosome complex"/>
    <property type="evidence" value="ECO:0007669"/>
    <property type="project" value="UniProtKB-KW"/>
</dbReference>
<evidence type="ECO:0000256" key="10">
    <source>
        <dbReference type="ARBA" id="ARBA00023125"/>
    </source>
</evidence>
<comment type="domain">
    <text evidence="12">Contains an N-terminal zinc-binding domain, a central core domain that contains the primase activity, and a C-terminal DnaB-binding domain.</text>
</comment>
<keyword evidence="4 12" id="KW-0548">Nucleotidyltransferase</keyword>
<dbReference type="EMBL" id="MEUM01000015">
    <property type="protein sequence ID" value="OGC43588.1"/>
    <property type="molecule type" value="Genomic_DNA"/>
</dbReference>
<keyword evidence="1 12" id="KW-0240">DNA-directed RNA polymerase</keyword>
<evidence type="ECO:0000256" key="6">
    <source>
        <dbReference type="ARBA" id="ARBA00022723"/>
    </source>
</evidence>
<dbReference type="GO" id="GO:0008270">
    <property type="term" value="F:zinc ion binding"/>
    <property type="evidence" value="ECO:0007669"/>
    <property type="project" value="UniProtKB-UniRule"/>
</dbReference>
<proteinExistence type="inferred from homology"/>
<keyword evidence="3 12" id="KW-0808">Transferase</keyword>
<dbReference type="SMART" id="SM00493">
    <property type="entry name" value="TOPRIM"/>
    <property type="match status" value="1"/>
</dbReference>
<keyword evidence="8 12" id="KW-0862">Zinc</keyword>
<reference evidence="16 17" key="1">
    <citation type="journal article" date="2016" name="Nat. Commun.">
        <title>Thousands of microbial genomes shed light on interconnected biogeochemical processes in an aquifer system.</title>
        <authorList>
            <person name="Anantharaman K."/>
            <person name="Brown C.T."/>
            <person name="Hug L.A."/>
            <person name="Sharon I."/>
            <person name="Castelle C.J."/>
            <person name="Probst A.J."/>
            <person name="Thomas B.C."/>
            <person name="Singh A."/>
            <person name="Wilkins M.J."/>
            <person name="Karaoz U."/>
            <person name="Brodie E.L."/>
            <person name="Williams K.H."/>
            <person name="Hubbard S.S."/>
            <person name="Banfield J.F."/>
        </authorList>
    </citation>
    <scope>NUCLEOTIDE SEQUENCE [LARGE SCALE GENOMIC DNA]</scope>
</reference>